<sequence>MTVGQRAAAVERTNAIAQESAAEERQRREEKTERLRQLRLASAKATPLK</sequence>
<dbReference type="EMBL" id="JAVLSF010000030">
    <property type="protein sequence ID" value="MDR9776871.1"/>
    <property type="molecule type" value="Genomic_DNA"/>
</dbReference>
<feature type="compositionally biased region" description="Basic and acidic residues" evidence="1">
    <location>
        <begin position="22"/>
        <end position="36"/>
    </location>
</feature>
<organism evidence="2 3">
    <name type="scientific">Rhizobium hidalgonense</name>
    <dbReference type="NCBI Taxonomy" id="1538159"/>
    <lineage>
        <taxon>Bacteria</taxon>
        <taxon>Pseudomonadati</taxon>
        <taxon>Pseudomonadota</taxon>
        <taxon>Alphaproteobacteria</taxon>
        <taxon>Hyphomicrobiales</taxon>
        <taxon>Rhizobiaceae</taxon>
        <taxon>Rhizobium/Agrobacterium group</taxon>
        <taxon>Rhizobium</taxon>
    </lineage>
</organism>
<dbReference type="Proteomes" id="UP001268610">
    <property type="component" value="Unassembled WGS sequence"/>
</dbReference>
<gene>
    <name evidence="2" type="ORF">RJJ65_30300</name>
</gene>
<proteinExistence type="predicted"/>
<reference evidence="2" key="1">
    <citation type="submission" date="2023-04" db="EMBL/GenBank/DDBJ databases">
        <title>Genomic characterization of faba bean (Vicia faba) microsymbionts in Mexican soils.</title>
        <authorList>
            <person name="Rivera Orduna F.N."/>
            <person name="Guevara-Luna J."/>
            <person name="Yan J."/>
            <person name="Arroyo-Herrera I."/>
            <person name="Li Y."/>
            <person name="Vasquez-Murrieta M.S."/>
            <person name="Wang E.T."/>
        </authorList>
    </citation>
    <scope>NUCLEOTIDE SEQUENCE</scope>
    <source>
        <strain evidence="2">CH26</strain>
    </source>
</reference>
<feature type="region of interest" description="Disordered" evidence="1">
    <location>
        <begin position="1"/>
        <end position="49"/>
    </location>
</feature>
<evidence type="ECO:0000313" key="2">
    <source>
        <dbReference type="EMBL" id="MDR9776871.1"/>
    </source>
</evidence>
<evidence type="ECO:0000256" key="1">
    <source>
        <dbReference type="SAM" id="MobiDB-lite"/>
    </source>
</evidence>
<evidence type="ECO:0000313" key="3">
    <source>
        <dbReference type="Proteomes" id="UP001268610"/>
    </source>
</evidence>
<dbReference type="RefSeq" id="WP_165779404.1">
    <property type="nucleotide sequence ID" value="NZ_JAVLSE010000018.1"/>
</dbReference>
<protein>
    <submittedName>
        <fullName evidence="2">Uncharacterized protein</fullName>
    </submittedName>
</protein>
<name>A0AAJ2GXM2_9HYPH</name>
<accession>A0AAJ2GXM2</accession>
<dbReference type="AlphaFoldDB" id="A0AAJ2GXM2"/>
<comment type="caution">
    <text evidence="2">The sequence shown here is derived from an EMBL/GenBank/DDBJ whole genome shotgun (WGS) entry which is preliminary data.</text>
</comment>